<name>A0ACB8USI6_9EURO</name>
<accession>A0ACB8USI6</accession>
<proteinExistence type="predicted"/>
<dbReference type="EMBL" id="JALBCA010000102">
    <property type="protein sequence ID" value="KAI2383000.1"/>
    <property type="molecule type" value="Genomic_DNA"/>
</dbReference>
<comment type="caution">
    <text evidence="1">The sequence shown here is derived from an EMBL/GenBank/DDBJ whole genome shotgun (WGS) entry which is preliminary data.</text>
</comment>
<organism evidence="1">
    <name type="scientific">Ophidiomyces ophidiicola</name>
    <dbReference type="NCBI Taxonomy" id="1387563"/>
    <lineage>
        <taxon>Eukaryota</taxon>
        <taxon>Fungi</taxon>
        <taxon>Dikarya</taxon>
        <taxon>Ascomycota</taxon>
        <taxon>Pezizomycotina</taxon>
        <taxon>Eurotiomycetes</taxon>
        <taxon>Eurotiomycetidae</taxon>
        <taxon>Onygenales</taxon>
        <taxon>Onygenaceae</taxon>
        <taxon>Ophidiomyces</taxon>
    </lineage>
</organism>
<sequence length="252" mass="27630">MSNLIEVLSGANHAPTPGWAYVPDIRQPVTASGRAGGRKRGARDAAISRDEGSSRQQNAVLRRLAELDRDNHKDVHIPIPTKQKDTGSKASRTKTTPNVRRILMSQKTFKNYLDDEEAAAALAPPSGTRPSGRSSKAARKVGARLSAAFQSQSEPKVSQLIVSEFDHDPLLKSYIPAAPSERIMQTLLSEPPLSYNASRATFPTNVSRKPPRVFCGICGYWGKIKCIKCRARVCSLACQQAHDETVCDRFFT</sequence>
<evidence type="ECO:0000313" key="1">
    <source>
        <dbReference type="EMBL" id="KAI2383000.1"/>
    </source>
</evidence>
<protein>
    <submittedName>
        <fullName evidence="1">Uncharacterized protein</fullName>
    </submittedName>
</protein>
<gene>
    <name evidence="1" type="ORF">LOY88_005569</name>
</gene>
<reference evidence="1" key="1">
    <citation type="journal article" date="2022" name="bioRxiv">
        <title>Population genetic analysis of Ophidiomyces ophidiicola, the causative agent of snake fungal disease, indicates recent introductions to the USA.</title>
        <authorList>
            <person name="Ladner J.T."/>
            <person name="Palmer J.M."/>
            <person name="Ettinger C.L."/>
            <person name="Stajich J.E."/>
            <person name="Farrell T.M."/>
            <person name="Glorioso B.M."/>
            <person name="Lawson B."/>
            <person name="Price S.J."/>
            <person name="Stengle A.G."/>
            <person name="Grear D.A."/>
            <person name="Lorch J.M."/>
        </authorList>
    </citation>
    <scope>NUCLEOTIDE SEQUENCE</scope>
    <source>
        <strain evidence="1">NWHC 24266-5</strain>
    </source>
</reference>